<evidence type="ECO:0000313" key="2">
    <source>
        <dbReference type="Proteomes" id="UP000323000"/>
    </source>
</evidence>
<dbReference type="PANTHER" id="PTHR34222">
    <property type="entry name" value="GAG_PRE-INTEGRS DOMAIN-CONTAINING PROTEIN"/>
    <property type="match status" value="1"/>
</dbReference>
<dbReference type="PANTHER" id="PTHR34222:SF100">
    <property type="entry name" value="CCHC-TYPE DOMAIN-CONTAINING PROTEIN"/>
    <property type="match status" value="1"/>
</dbReference>
<name>A0A5C7HL62_9ROSI</name>
<dbReference type="SUPFAM" id="SSF57756">
    <property type="entry name" value="Retrovirus zinc finger-like domains"/>
    <property type="match status" value="1"/>
</dbReference>
<comment type="caution">
    <text evidence="1">The sequence shown here is derived from an EMBL/GenBank/DDBJ whole genome shotgun (WGS) entry which is preliminary data.</text>
</comment>
<dbReference type="Proteomes" id="UP000323000">
    <property type="component" value="Chromosome 8"/>
</dbReference>
<evidence type="ECO:0008006" key="3">
    <source>
        <dbReference type="Google" id="ProtNLM"/>
    </source>
</evidence>
<dbReference type="AlphaFoldDB" id="A0A5C7HL62"/>
<dbReference type="GO" id="GO:0003676">
    <property type="term" value="F:nucleic acid binding"/>
    <property type="evidence" value="ECO:0007669"/>
    <property type="project" value="InterPro"/>
</dbReference>
<sequence length="271" mass="30800">MSKIDYYSRFMNLWSEYKELIYANVPSKGLSALQHVQEISQRDRFLIKLRCDFEPVHANLMARNPYQSLDICFGELLCEEQWCTTQNVIEQTNGGSNPLDCKKKFCNTCKKSGHLIADCKDVSSSLWFIDSEVSNHMISSLVPFANVKPYDQDSGKVIGKGPKCGRGQIRIQETEGPNQENSPILDPQQEAHSTNLHQEPPLLRQSTRMVKPLDRLSLVTTLQFVSVPTSYSEAKQHPYWQYAMNEELAALEKNHTWDVVPCPDGCKPIGC</sequence>
<dbReference type="GO" id="GO:0008270">
    <property type="term" value="F:zinc ion binding"/>
    <property type="evidence" value="ECO:0007669"/>
    <property type="project" value="InterPro"/>
</dbReference>
<proteinExistence type="predicted"/>
<gene>
    <name evidence="1" type="ORF">EZV62_018299</name>
</gene>
<accession>A0A5C7HL62</accession>
<reference evidence="2" key="1">
    <citation type="journal article" date="2019" name="Gigascience">
        <title>De novo genome assembly of the endangered Acer yangbiense, a plant species with extremely small populations endemic to Yunnan Province, China.</title>
        <authorList>
            <person name="Yang J."/>
            <person name="Wariss H.M."/>
            <person name="Tao L."/>
            <person name="Zhang R."/>
            <person name="Yun Q."/>
            <person name="Hollingsworth P."/>
            <person name="Dao Z."/>
            <person name="Luo G."/>
            <person name="Guo H."/>
            <person name="Ma Y."/>
            <person name="Sun W."/>
        </authorList>
    </citation>
    <scope>NUCLEOTIDE SEQUENCE [LARGE SCALE GENOMIC DNA]</scope>
    <source>
        <strain evidence="2">cv. Malutang</strain>
    </source>
</reference>
<dbReference type="InterPro" id="IPR036875">
    <property type="entry name" value="Znf_CCHC_sf"/>
</dbReference>
<organism evidence="1 2">
    <name type="scientific">Acer yangbiense</name>
    <dbReference type="NCBI Taxonomy" id="1000413"/>
    <lineage>
        <taxon>Eukaryota</taxon>
        <taxon>Viridiplantae</taxon>
        <taxon>Streptophyta</taxon>
        <taxon>Embryophyta</taxon>
        <taxon>Tracheophyta</taxon>
        <taxon>Spermatophyta</taxon>
        <taxon>Magnoliopsida</taxon>
        <taxon>eudicotyledons</taxon>
        <taxon>Gunneridae</taxon>
        <taxon>Pentapetalae</taxon>
        <taxon>rosids</taxon>
        <taxon>malvids</taxon>
        <taxon>Sapindales</taxon>
        <taxon>Sapindaceae</taxon>
        <taxon>Hippocastanoideae</taxon>
        <taxon>Acereae</taxon>
        <taxon>Acer</taxon>
    </lineage>
</organism>
<evidence type="ECO:0000313" key="1">
    <source>
        <dbReference type="EMBL" id="TXG56986.1"/>
    </source>
</evidence>
<dbReference type="OrthoDB" id="1666382at2759"/>
<protein>
    <recommendedName>
        <fullName evidence="3">CCHC-type domain-containing protein</fullName>
    </recommendedName>
</protein>
<keyword evidence="2" id="KW-1185">Reference proteome</keyword>
<dbReference type="EMBL" id="VAHF01000008">
    <property type="protein sequence ID" value="TXG56986.1"/>
    <property type="molecule type" value="Genomic_DNA"/>
</dbReference>